<feature type="region of interest" description="Disordered" evidence="1">
    <location>
        <begin position="70"/>
        <end position="89"/>
    </location>
</feature>
<dbReference type="Proteomes" id="UP000186878">
    <property type="component" value="Unassembled WGS sequence"/>
</dbReference>
<comment type="caution">
    <text evidence="2">The sequence shown here is derived from an EMBL/GenBank/DDBJ whole genome shotgun (WGS) entry which is preliminary data.</text>
</comment>
<sequence length="89" mass="10119">MECQESGQDGHMGLQSRNGHREVCLNQYAVRHSDINETQEAPEWLVVDTRYDDSGDDHWIQSRHAFSEEAEMEAERLNGNDTSPIGSVD</sequence>
<accession>A0A1Q8SV90</accession>
<dbReference type="AlphaFoldDB" id="A0A1Q8SV90"/>
<name>A0A1Q8SV90_9GAMM</name>
<evidence type="ECO:0000313" key="3">
    <source>
        <dbReference type="Proteomes" id="UP000186878"/>
    </source>
</evidence>
<dbReference type="EMBL" id="MSDO01000004">
    <property type="protein sequence ID" value="OLO05313.1"/>
    <property type="molecule type" value="Genomic_DNA"/>
</dbReference>
<organism evidence="2 3">
    <name type="scientific">Salinicola socius</name>
    <dbReference type="NCBI Taxonomy" id="404433"/>
    <lineage>
        <taxon>Bacteria</taxon>
        <taxon>Pseudomonadati</taxon>
        <taxon>Pseudomonadota</taxon>
        <taxon>Gammaproteobacteria</taxon>
        <taxon>Oceanospirillales</taxon>
        <taxon>Halomonadaceae</taxon>
        <taxon>Salinicola</taxon>
    </lineage>
</organism>
<evidence type="ECO:0000256" key="1">
    <source>
        <dbReference type="SAM" id="MobiDB-lite"/>
    </source>
</evidence>
<protein>
    <submittedName>
        <fullName evidence="2">Uncharacterized protein</fullName>
    </submittedName>
</protein>
<keyword evidence="3" id="KW-1185">Reference proteome</keyword>
<gene>
    <name evidence="2" type="ORF">BTW07_04595</name>
</gene>
<evidence type="ECO:0000313" key="2">
    <source>
        <dbReference type="EMBL" id="OLO05313.1"/>
    </source>
</evidence>
<reference evidence="2 3" key="1">
    <citation type="submission" date="2016-12" db="EMBL/GenBank/DDBJ databases">
        <title>Draft genome sequences of strains Salinicola socius SMB35, Salinicola sp. MH3R3-1 and Chromohalobacter sp. SMB17 from the Verkhnekamsk potash mining region of Russia.</title>
        <authorList>
            <person name="Mavrodi D.V."/>
            <person name="Olsson B.E."/>
            <person name="Korsakova E.S."/>
            <person name="Pyankova A."/>
            <person name="Mavrodi O.V."/>
            <person name="Plotnikova E.G."/>
        </authorList>
    </citation>
    <scope>NUCLEOTIDE SEQUENCE [LARGE SCALE GENOMIC DNA]</scope>
    <source>
        <strain evidence="2 3">SMB35</strain>
    </source>
</reference>
<proteinExistence type="predicted"/>
<feature type="compositionally biased region" description="Polar residues" evidence="1">
    <location>
        <begin position="79"/>
        <end position="89"/>
    </location>
</feature>